<dbReference type="Gene3D" id="3.60.10.10">
    <property type="entry name" value="Endonuclease/exonuclease/phosphatase"/>
    <property type="match status" value="1"/>
</dbReference>
<dbReference type="InterPro" id="IPR051465">
    <property type="entry name" value="Cell_Envelope_Struct_Comp"/>
</dbReference>
<name>A0A4S4BQA1_9BACL</name>
<dbReference type="PANTHER" id="PTHR43308">
    <property type="entry name" value="OUTER MEMBRANE PROTEIN ALPHA-RELATED"/>
    <property type="match status" value="1"/>
</dbReference>
<feature type="domain" description="CBM6" evidence="3">
    <location>
        <begin position="660"/>
        <end position="802"/>
    </location>
</feature>
<dbReference type="GO" id="GO:0003824">
    <property type="term" value="F:catalytic activity"/>
    <property type="evidence" value="ECO:0007669"/>
    <property type="project" value="InterPro"/>
</dbReference>
<dbReference type="Pfam" id="PF16403">
    <property type="entry name" value="Bact_surface_Ig-like"/>
    <property type="match status" value="1"/>
</dbReference>
<dbReference type="InterPro" id="IPR008964">
    <property type="entry name" value="Invasin/intimin_cell_adhesion"/>
</dbReference>
<dbReference type="InterPro" id="IPR006584">
    <property type="entry name" value="Cellulose-bd_IV"/>
</dbReference>
<keyword evidence="6" id="KW-1185">Reference proteome</keyword>
<dbReference type="PROSITE" id="PS51272">
    <property type="entry name" value="SLH"/>
    <property type="match status" value="3"/>
</dbReference>
<dbReference type="InterPro" id="IPR013783">
    <property type="entry name" value="Ig-like_fold"/>
</dbReference>
<dbReference type="CDD" id="cd04084">
    <property type="entry name" value="CBM6_xylanase-like"/>
    <property type="match status" value="2"/>
</dbReference>
<feature type="compositionally biased region" description="Low complexity" evidence="2">
    <location>
        <begin position="1172"/>
        <end position="1188"/>
    </location>
</feature>
<gene>
    <name evidence="5" type="ORF">E6C55_17235</name>
</gene>
<sequence>MGVFVHGKFCLRRISKAIQGGIHVRQRIITYMLMIAMTVPMFAGTSAASVSAATDDDRLKIMSFNVLTSENQTIELEHDGQSRGQMLAALVDEKQPDSMGLNEVTQAWMNYLTGSLVAYDYRNGAQYAVTGNKAEDGATNLVSGYSEYSPILYRSDRYEIEKTGGYWFSDTPGVSTSKYADILDAQNNVLYKGMSKPRVLSYAVLRYKGTDEVAYIHVNSHFDHQASDYIQRLCAIQVKNTADELAAIYHVPVVLTGDINSTEQSEAYRYLANGENGYLNAKYVSDDYSTLPSSAGFGESYNANETSVIDHIFVSAGNVGVYKHDIIKNQYLSDHSAVYAELSLNQMPKFDSIAINNEPVSGFSASRFAYELFVSDSDLILDLNHNSGYAVTASLNGESYPVSAEAEGQSGLELNLEDDTNTLLLYVSDSAGRTTTYTLTVTQESGEAKPVISEIFPNASPGFNYFEVTNVGTKSLSTDDYAFLWGNIGGDASVSWEGVLELPESRIIRPGASVVVWFTYNADNVFAQEPTVADFNAHYYTSLTDENVIILGTSQKFIGYSVSSTDASQTATFTMGANKDRGMRIAYAKDSEDQPYGWTKKTTNSSFNGPTASVSSYKSISATNLTQRQLFKFKYVEGQKIAAASDVTDASYASPGVYDTRIGNEPKDAYARIEAGEYDTYYLVHAEGDNLGGSLANSWAFYSNVQFGETGAESVTFSAAVKQSNASGTIDIYIDGTSDGSIANARRIGSLATTPTAADWSVYREFETAFSERITGTHHVTLVFTPNSGKTYVGNLDYFVFHPYVVKADLSEVTGFTFQLDGEPLTEAAALNATREHTTYTLSAEAVYSPLDADFTIKWSSSNPAVATISETTGVINVLKYGEFTVQAAIYSNYELFDSYTSPPLSTNYKISAFSNIEGEWASAFTPGASKTPNAKKATAATGMSDNLTNGYNYIGDVVDGSSMTIAAVDFGANGIQGVTMNMALKLTSSGGAVTLYADSVDEANKIGSVTASVYEDTPDNYNTYLPYAGVIDNSVTGVHDLILAFSTSRTYVGNIDYLIFEEKEAVSPPEEDTVKPVITLLGDATVNVANGAAYADAGATASDDRDGEITDRLVTTITLGDALVAAVNTGVAGTYLYHYNVQDTAGNAAAEAIRTVIVAAPTNNSGGGDNPTTAAPSAPSSESEQPAGTQQLSREDLKPEGAGGYKAQWSQEKDTLLLPADVAGIVEGDGTLKLSRDRIALELSGQALRELLAGAGEGAQQALIRITAAAVDSGLVRQAMDKATVPGAVQWTAAGEAYSIEVEVVDQNGDTLVASSPLDKAKITLSIRPGGTADPELLGIYAVEADGTLVYMGGQWKDGEIAAEVPRGGQYAVLAYTRSFEDVDDNYWAKTVIVRMAAKHVIEGVDDARFEPQGAVTRAEFAAMLVRLLGIGQPADVGAAVEFADVRHDSWYADAVEAAAQAGLVAGRSDGEFDPQGVVTRQEMAVMVVRAYEFKAGHPPTGATISEFTDADQVGAWAREAVAAAGAADLLRGRGDGQFAPQDSLTRAESVQVLYNLLNSLK</sequence>
<dbReference type="Pfam" id="PF00395">
    <property type="entry name" value="SLH"/>
    <property type="match status" value="3"/>
</dbReference>
<dbReference type="SUPFAM" id="SSF49785">
    <property type="entry name" value="Galactose-binding domain-like"/>
    <property type="match status" value="1"/>
</dbReference>
<dbReference type="PROSITE" id="PS51175">
    <property type="entry name" value="CBM6"/>
    <property type="match status" value="2"/>
</dbReference>
<dbReference type="Pfam" id="PF03422">
    <property type="entry name" value="CBM_6"/>
    <property type="match status" value="2"/>
</dbReference>
<dbReference type="SUPFAM" id="SSF56219">
    <property type="entry name" value="DNase I-like"/>
    <property type="match status" value="1"/>
</dbReference>
<feature type="domain" description="SLH" evidence="4">
    <location>
        <begin position="1440"/>
        <end position="1503"/>
    </location>
</feature>
<dbReference type="OrthoDB" id="9802318at2"/>
<feature type="domain" description="SLH" evidence="4">
    <location>
        <begin position="1377"/>
        <end position="1439"/>
    </location>
</feature>
<evidence type="ECO:0000259" key="4">
    <source>
        <dbReference type="PROSITE" id="PS51272"/>
    </source>
</evidence>
<feature type="domain" description="CBM6" evidence="3">
    <location>
        <begin position="915"/>
        <end position="1062"/>
    </location>
</feature>
<organism evidence="5 6">
    <name type="scientific">Cohnella fermenti</name>
    <dbReference type="NCBI Taxonomy" id="2565925"/>
    <lineage>
        <taxon>Bacteria</taxon>
        <taxon>Bacillati</taxon>
        <taxon>Bacillota</taxon>
        <taxon>Bacilli</taxon>
        <taxon>Bacillales</taxon>
        <taxon>Paenibacillaceae</taxon>
        <taxon>Cohnella</taxon>
    </lineage>
</organism>
<comment type="caution">
    <text evidence="5">The sequence shown here is derived from an EMBL/GenBank/DDBJ whole genome shotgun (WGS) entry which is preliminary data.</text>
</comment>
<dbReference type="Proteomes" id="UP000310636">
    <property type="component" value="Unassembled WGS sequence"/>
</dbReference>
<dbReference type="GO" id="GO:0030246">
    <property type="term" value="F:carbohydrate binding"/>
    <property type="evidence" value="ECO:0007669"/>
    <property type="project" value="InterPro"/>
</dbReference>
<dbReference type="InterPro" id="IPR036691">
    <property type="entry name" value="Endo/exonu/phosph_ase_sf"/>
</dbReference>
<dbReference type="SUPFAM" id="SSF49373">
    <property type="entry name" value="Invasin/intimin cell-adhesion fragments"/>
    <property type="match status" value="1"/>
</dbReference>
<evidence type="ECO:0000256" key="2">
    <source>
        <dbReference type="SAM" id="MobiDB-lite"/>
    </source>
</evidence>
<reference evidence="5 6" key="1">
    <citation type="submission" date="2019-04" db="EMBL/GenBank/DDBJ databases">
        <title>Cohnella sp. nov. isolated from preserved vegetables.</title>
        <authorList>
            <person name="Lin S.-Y."/>
            <person name="Hung M.-H."/>
            <person name="Young C.-C."/>
        </authorList>
    </citation>
    <scope>NUCLEOTIDE SEQUENCE [LARGE SCALE GENOMIC DNA]</scope>
    <source>
        <strain evidence="5 6">CC-MHH1044</strain>
    </source>
</reference>
<evidence type="ECO:0000259" key="3">
    <source>
        <dbReference type="PROSITE" id="PS51175"/>
    </source>
</evidence>
<proteinExistence type="predicted"/>
<dbReference type="Gene3D" id="2.60.40.10">
    <property type="entry name" value="Immunoglobulins"/>
    <property type="match status" value="1"/>
</dbReference>
<accession>A0A4S4BQA1</accession>
<dbReference type="InterPro" id="IPR001119">
    <property type="entry name" value="SLH_dom"/>
</dbReference>
<dbReference type="SMART" id="SM00606">
    <property type="entry name" value="CBD_IV"/>
    <property type="match status" value="2"/>
</dbReference>
<dbReference type="InterPro" id="IPR005084">
    <property type="entry name" value="CBM6"/>
</dbReference>
<feature type="domain" description="SLH" evidence="4">
    <location>
        <begin position="1506"/>
        <end position="1563"/>
    </location>
</feature>
<dbReference type="InterPro" id="IPR032179">
    <property type="entry name" value="Cry22Aa_Ig-like"/>
</dbReference>
<evidence type="ECO:0000313" key="6">
    <source>
        <dbReference type="Proteomes" id="UP000310636"/>
    </source>
</evidence>
<dbReference type="InterPro" id="IPR005135">
    <property type="entry name" value="Endo/exonuclease/phosphatase"/>
</dbReference>
<protein>
    <submittedName>
        <fullName evidence="5">Carbohydrate-binding protein</fullName>
    </submittedName>
</protein>
<keyword evidence="1" id="KW-0732">Signal</keyword>
<evidence type="ECO:0000256" key="1">
    <source>
        <dbReference type="ARBA" id="ARBA00022729"/>
    </source>
</evidence>
<dbReference type="Gene3D" id="2.60.120.260">
    <property type="entry name" value="Galactose-binding domain-like"/>
    <property type="match status" value="2"/>
</dbReference>
<dbReference type="EMBL" id="SSOB01000021">
    <property type="protein sequence ID" value="THF77107.1"/>
    <property type="molecule type" value="Genomic_DNA"/>
</dbReference>
<dbReference type="Pfam" id="PF03372">
    <property type="entry name" value="Exo_endo_phos"/>
    <property type="match status" value="1"/>
</dbReference>
<feature type="region of interest" description="Disordered" evidence="2">
    <location>
        <begin position="1162"/>
        <end position="1209"/>
    </location>
</feature>
<dbReference type="Gene3D" id="2.60.40.1080">
    <property type="match status" value="1"/>
</dbReference>
<dbReference type="PANTHER" id="PTHR43308:SF5">
    <property type="entry name" value="S-LAYER PROTEIN _ PEPTIDOGLYCAN ENDO-BETA-N-ACETYLGLUCOSAMINIDASE"/>
    <property type="match status" value="1"/>
</dbReference>
<dbReference type="InterPro" id="IPR008979">
    <property type="entry name" value="Galactose-bd-like_sf"/>
</dbReference>
<evidence type="ECO:0000313" key="5">
    <source>
        <dbReference type="EMBL" id="THF77107.1"/>
    </source>
</evidence>